<protein>
    <submittedName>
        <fullName evidence="1">Uncharacterized protein</fullName>
    </submittedName>
</protein>
<accession>A0A392RQN2</accession>
<dbReference type="EMBL" id="LXQA010256721">
    <property type="protein sequence ID" value="MCI38512.1"/>
    <property type="molecule type" value="Genomic_DNA"/>
</dbReference>
<dbReference type="AlphaFoldDB" id="A0A392RQN2"/>
<evidence type="ECO:0000313" key="2">
    <source>
        <dbReference type="Proteomes" id="UP000265520"/>
    </source>
</evidence>
<proteinExistence type="predicted"/>
<feature type="non-terminal residue" evidence="1">
    <location>
        <position position="90"/>
    </location>
</feature>
<evidence type="ECO:0000313" key="1">
    <source>
        <dbReference type="EMBL" id="MCI38512.1"/>
    </source>
</evidence>
<dbReference type="Proteomes" id="UP000265520">
    <property type="component" value="Unassembled WGS sequence"/>
</dbReference>
<name>A0A392RQN2_9FABA</name>
<reference evidence="1 2" key="1">
    <citation type="journal article" date="2018" name="Front. Plant Sci.">
        <title>Red Clover (Trifolium pratense) and Zigzag Clover (T. medium) - A Picture of Genomic Similarities and Differences.</title>
        <authorList>
            <person name="Dluhosova J."/>
            <person name="Istvanek J."/>
            <person name="Nedelnik J."/>
            <person name="Repkova J."/>
        </authorList>
    </citation>
    <scope>NUCLEOTIDE SEQUENCE [LARGE SCALE GENOMIC DNA]</scope>
    <source>
        <strain evidence="2">cv. 10/8</strain>
        <tissue evidence="1">Leaf</tissue>
    </source>
</reference>
<comment type="caution">
    <text evidence="1">The sequence shown here is derived from an EMBL/GenBank/DDBJ whole genome shotgun (WGS) entry which is preliminary data.</text>
</comment>
<organism evidence="1 2">
    <name type="scientific">Trifolium medium</name>
    <dbReference type="NCBI Taxonomy" id="97028"/>
    <lineage>
        <taxon>Eukaryota</taxon>
        <taxon>Viridiplantae</taxon>
        <taxon>Streptophyta</taxon>
        <taxon>Embryophyta</taxon>
        <taxon>Tracheophyta</taxon>
        <taxon>Spermatophyta</taxon>
        <taxon>Magnoliopsida</taxon>
        <taxon>eudicotyledons</taxon>
        <taxon>Gunneridae</taxon>
        <taxon>Pentapetalae</taxon>
        <taxon>rosids</taxon>
        <taxon>fabids</taxon>
        <taxon>Fabales</taxon>
        <taxon>Fabaceae</taxon>
        <taxon>Papilionoideae</taxon>
        <taxon>50 kb inversion clade</taxon>
        <taxon>NPAAA clade</taxon>
        <taxon>Hologalegina</taxon>
        <taxon>IRL clade</taxon>
        <taxon>Trifolieae</taxon>
        <taxon>Trifolium</taxon>
    </lineage>
</organism>
<sequence length="90" mass="10034">MIFLYGYGNAGKVATESNCHCTVKLYIPSMIDDGNAASLKDVIDKGYDLLEPYVNSSYVAIRKDLIVNRRLTKDLTVAIFIWMKSVPITA</sequence>
<keyword evidence="2" id="KW-1185">Reference proteome</keyword>